<accession>A0A6H9US41</accession>
<keyword evidence="2" id="KW-1185">Reference proteome</keyword>
<name>A0A6H9US41_9ACTN</name>
<dbReference type="Proteomes" id="UP000442707">
    <property type="component" value="Unassembled WGS sequence"/>
</dbReference>
<gene>
    <name evidence="1" type="ORF">F7R91_33620</name>
</gene>
<evidence type="ECO:0000313" key="2">
    <source>
        <dbReference type="Proteomes" id="UP000442707"/>
    </source>
</evidence>
<keyword evidence="1" id="KW-0449">Lipoprotein</keyword>
<dbReference type="AlphaFoldDB" id="A0A6H9US41"/>
<organism evidence="1 2">
    <name type="scientific">Streptomyces luteolifulvus</name>
    <dbReference type="NCBI Taxonomy" id="2615112"/>
    <lineage>
        <taxon>Bacteria</taxon>
        <taxon>Bacillati</taxon>
        <taxon>Actinomycetota</taxon>
        <taxon>Actinomycetes</taxon>
        <taxon>Kitasatosporales</taxon>
        <taxon>Streptomycetaceae</taxon>
        <taxon>Streptomyces</taxon>
    </lineage>
</organism>
<sequence length="121" mass="13147">MEKLYADQTGKSAHLDQYAASAALKNAQADSKRAHDGGNVIVGDVTITESTVTKADATAKIPNVALSNCLDISKWQTVDAKTKKPADLPDNRLLKYLIVSTVEKYPEGWRVTRDEPQGKSC</sequence>
<evidence type="ECO:0000313" key="1">
    <source>
        <dbReference type="EMBL" id="KAB1141169.1"/>
    </source>
</evidence>
<comment type="caution">
    <text evidence="1">The sequence shown here is derived from an EMBL/GenBank/DDBJ whole genome shotgun (WGS) entry which is preliminary data.</text>
</comment>
<dbReference type="EMBL" id="VZRB01000034">
    <property type="protein sequence ID" value="KAB1141169.1"/>
    <property type="molecule type" value="Genomic_DNA"/>
</dbReference>
<protein>
    <submittedName>
        <fullName evidence="1">Secreted protein/lipoprotein</fullName>
    </submittedName>
</protein>
<reference evidence="1 2" key="1">
    <citation type="submission" date="2019-09" db="EMBL/GenBank/DDBJ databases">
        <title>Screening of Novel Bioactive Compounds from Soil-Associated.</title>
        <authorList>
            <person name="Zhao S."/>
        </authorList>
    </citation>
    <scope>NUCLEOTIDE SEQUENCE [LARGE SCALE GENOMIC DNA]</scope>
    <source>
        <strain evidence="1 2">HIT-DPA4</strain>
    </source>
</reference>
<proteinExistence type="predicted"/>